<protein>
    <submittedName>
        <fullName evidence="2">Uncharacterized protein</fullName>
    </submittedName>
</protein>
<dbReference type="Proteomes" id="UP000638263">
    <property type="component" value="Unassembled WGS sequence"/>
</dbReference>
<evidence type="ECO:0000313" key="3">
    <source>
        <dbReference type="Proteomes" id="UP000638263"/>
    </source>
</evidence>
<evidence type="ECO:0000256" key="1">
    <source>
        <dbReference type="SAM" id="MobiDB-lite"/>
    </source>
</evidence>
<evidence type="ECO:0000313" key="2">
    <source>
        <dbReference type="EMBL" id="GGL20565.1"/>
    </source>
</evidence>
<dbReference type="AlphaFoldDB" id="A0A917VW24"/>
<name>A0A917VW24_9NOCA</name>
<feature type="region of interest" description="Disordered" evidence="1">
    <location>
        <begin position="1"/>
        <end position="79"/>
    </location>
</feature>
<proteinExistence type="predicted"/>
<feature type="compositionally biased region" description="Pro residues" evidence="1">
    <location>
        <begin position="1"/>
        <end position="16"/>
    </location>
</feature>
<organism evidence="2 3">
    <name type="scientific">Nocardia jinanensis</name>
    <dbReference type="NCBI Taxonomy" id="382504"/>
    <lineage>
        <taxon>Bacteria</taxon>
        <taxon>Bacillati</taxon>
        <taxon>Actinomycetota</taxon>
        <taxon>Actinomycetes</taxon>
        <taxon>Mycobacteriales</taxon>
        <taxon>Nocardiaceae</taxon>
        <taxon>Nocardia</taxon>
    </lineage>
</organism>
<reference evidence="2" key="2">
    <citation type="submission" date="2020-09" db="EMBL/GenBank/DDBJ databases">
        <authorList>
            <person name="Sun Q."/>
            <person name="Zhou Y."/>
        </authorList>
    </citation>
    <scope>NUCLEOTIDE SEQUENCE</scope>
    <source>
        <strain evidence="2">CGMCC 4.3508</strain>
    </source>
</reference>
<feature type="compositionally biased region" description="Polar residues" evidence="1">
    <location>
        <begin position="49"/>
        <end position="58"/>
    </location>
</feature>
<feature type="compositionally biased region" description="Low complexity" evidence="1">
    <location>
        <begin position="59"/>
        <end position="77"/>
    </location>
</feature>
<accession>A0A917VW24</accession>
<dbReference type="EMBL" id="BMMH01000007">
    <property type="protein sequence ID" value="GGL20565.1"/>
    <property type="molecule type" value="Genomic_DNA"/>
</dbReference>
<comment type="caution">
    <text evidence="2">The sequence shown here is derived from an EMBL/GenBank/DDBJ whole genome shotgun (WGS) entry which is preliminary data.</text>
</comment>
<sequence>MPAPEQTPEPILPAPQPISESQSAPQLAPEHHRAPETQVDPEIVPEPQVLTQPDTVSEPQVDSAPQADQAAAPVIAAESESVEVAPQSVVYDGGQGAGDAPLPTSAGEAAVGEDRLRFGGVSVPQPEWMTSEAAQWERDWNTVVVLEASDAFAQAGVPDPVADAVLGVDTELVPLPEALEPVVAVIPEPIVHEVEAVGGAPVAELAAVVEPAAAQVVNEVLVHWPPVLG</sequence>
<keyword evidence="3" id="KW-1185">Reference proteome</keyword>
<gene>
    <name evidence="2" type="ORF">GCM10011588_39220</name>
</gene>
<reference evidence="2" key="1">
    <citation type="journal article" date="2014" name="Int. J. Syst. Evol. Microbiol.">
        <title>Complete genome sequence of Corynebacterium casei LMG S-19264T (=DSM 44701T), isolated from a smear-ripened cheese.</title>
        <authorList>
            <consortium name="US DOE Joint Genome Institute (JGI-PGF)"/>
            <person name="Walter F."/>
            <person name="Albersmeier A."/>
            <person name="Kalinowski J."/>
            <person name="Ruckert C."/>
        </authorList>
    </citation>
    <scope>NUCLEOTIDE SEQUENCE</scope>
    <source>
        <strain evidence="2">CGMCC 4.3508</strain>
    </source>
</reference>